<gene>
    <name evidence="3" type="ORF">IP93_02129</name>
</gene>
<feature type="region of interest" description="Disordered" evidence="1">
    <location>
        <begin position="33"/>
        <end position="69"/>
    </location>
</feature>
<sequence>MPLLRPVYLLLACALLSACGGDDAANAKGANGAADEALPAPAGTSGSVTGMPDQPGPGPVGAQGVEPAPVSVDADGNPLLPADAPVDGVPADGLAVDGVPAETATEPGPTEAVGLVRDYYAAINRGDFARAYALWSDGGRASGQSPQDFAAGFTDTVGVSVQIGTPGAVEGAAGSRYVQVPVTLVARQRDGSERAFAGSFTLRRAVIDGATDEQRAWRIASANLREGG</sequence>
<dbReference type="OrthoDB" id="485556at2"/>
<feature type="compositionally biased region" description="Low complexity" evidence="1">
    <location>
        <begin position="60"/>
        <end position="69"/>
    </location>
</feature>
<dbReference type="PROSITE" id="PS51257">
    <property type="entry name" value="PROKAR_LIPOPROTEIN"/>
    <property type="match status" value="1"/>
</dbReference>
<dbReference type="Proteomes" id="UP000316471">
    <property type="component" value="Unassembled WGS sequence"/>
</dbReference>
<dbReference type="EMBL" id="VLKP01000008">
    <property type="protein sequence ID" value="TWI09512.1"/>
    <property type="molecule type" value="Genomic_DNA"/>
</dbReference>
<evidence type="ECO:0008006" key="5">
    <source>
        <dbReference type="Google" id="ProtNLM"/>
    </source>
</evidence>
<evidence type="ECO:0000313" key="3">
    <source>
        <dbReference type="EMBL" id="TWI09512.1"/>
    </source>
</evidence>
<accession>A0A562LPH1</accession>
<dbReference type="AlphaFoldDB" id="A0A562LPH1"/>
<protein>
    <recommendedName>
        <fullName evidence="5">Lipoprotein</fullName>
    </recommendedName>
</protein>
<organism evidence="3 4">
    <name type="scientific">Aerolutibacter ruishenii</name>
    <dbReference type="NCBI Taxonomy" id="686800"/>
    <lineage>
        <taxon>Bacteria</taxon>
        <taxon>Pseudomonadati</taxon>
        <taxon>Pseudomonadota</taxon>
        <taxon>Gammaproteobacteria</taxon>
        <taxon>Lysobacterales</taxon>
        <taxon>Lysobacteraceae</taxon>
        <taxon>Aerolutibacter</taxon>
    </lineage>
</organism>
<feature type="chain" id="PRO_5021780986" description="Lipoprotein" evidence="2">
    <location>
        <begin position="25"/>
        <end position="228"/>
    </location>
</feature>
<dbReference type="RefSeq" id="WP_144815441.1">
    <property type="nucleotide sequence ID" value="NZ_VLKP01000008.1"/>
</dbReference>
<evidence type="ECO:0000313" key="4">
    <source>
        <dbReference type="Proteomes" id="UP000316471"/>
    </source>
</evidence>
<proteinExistence type="predicted"/>
<dbReference type="InterPro" id="IPR032710">
    <property type="entry name" value="NTF2-like_dom_sf"/>
</dbReference>
<keyword evidence="2" id="KW-0732">Signal</keyword>
<evidence type="ECO:0000256" key="1">
    <source>
        <dbReference type="SAM" id="MobiDB-lite"/>
    </source>
</evidence>
<reference evidence="3 4" key="1">
    <citation type="journal article" date="2015" name="Stand. Genomic Sci.">
        <title>Genomic Encyclopedia of Bacterial and Archaeal Type Strains, Phase III: the genomes of soil and plant-associated and newly described type strains.</title>
        <authorList>
            <person name="Whitman W.B."/>
            <person name="Woyke T."/>
            <person name="Klenk H.P."/>
            <person name="Zhou Y."/>
            <person name="Lilburn T.G."/>
            <person name="Beck B.J."/>
            <person name="De Vos P."/>
            <person name="Vandamme P."/>
            <person name="Eisen J.A."/>
            <person name="Garrity G."/>
            <person name="Hugenholtz P."/>
            <person name="Kyrpides N.C."/>
        </authorList>
    </citation>
    <scope>NUCLEOTIDE SEQUENCE [LARGE SCALE GENOMIC DNA]</scope>
    <source>
        <strain evidence="3 4">CGMCC 1.10136</strain>
    </source>
</reference>
<name>A0A562LPH1_9GAMM</name>
<dbReference type="SUPFAM" id="SSF54427">
    <property type="entry name" value="NTF2-like"/>
    <property type="match status" value="1"/>
</dbReference>
<feature type="signal peptide" evidence="2">
    <location>
        <begin position="1"/>
        <end position="24"/>
    </location>
</feature>
<keyword evidence="4" id="KW-1185">Reference proteome</keyword>
<comment type="caution">
    <text evidence="3">The sequence shown here is derived from an EMBL/GenBank/DDBJ whole genome shotgun (WGS) entry which is preliminary data.</text>
</comment>
<evidence type="ECO:0000256" key="2">
    <source>
        <dbReference type="SAM" id="SignalP"/>
    </source>
</evidence>